<proteinExistence type="predicted"/>
<dbReference type="Proteomes" id="UP000183567">
    <property type="component" value="Unassembled WGS sequence"/>
</dbReference>
<protein>
    <submittedName>
        <fullName evidence="2">Uncharacterized protein</fullName>
    </submittedName>
</protein>
<dbReference type="PANTHER" id="PTHR39470">
    <property type="entry name" value="CHROMOSOME 10, WHOLE GENOME SHOTGUN SEQUENCE"/>
    <property type="match status" value="1"/>
</dbReference>
<gene>
    <name evidence="2" type="ORF">AZE42_10119</name>
</gene>
<name>A0A1J8R145_9AGAM</name>
<feature type="transmembrane region" description="Helical" evidence="1">
    <location>
        <begin position="6"/>
        <end position="25"/>
    </location>
</feature>
<sequence length="345" mass="38135">MSLLNPALDILLLSSLLIALGWLYIHHQFHDPYKRVSAAFFPGVVLVHSLYSLYGLVQRPPNLFSRLGIPINLPIEHIRALLLYEAGFGGGEGDEGGLAVHTPMPDDLERLLTRLKTDESRSWFVRFGQRALQTCAPCTSASDYALFVFAGAILAYVRTAAVLLLLTSSANGRDRWRGYVLGVLVCTALAEGYVVASVSAAPLPKDGMSVFMWHDNIQFVRRALFLILPVLVQFLPVSQQPGPPSASLAPALAHLERSLPRAHLLRYTHAAVMRQPELRERALRWWAREKREGDIGRETESVQKAAEKMGLGYSNTEGSEEGKLRMSARRAVESLKGLYVTPVGP</sequence>
<keyword evidence="1" id="KW-1133">Transmembrane helix</keyword>
<evidence type="ECO:0000313" key="3">
    <source>
        <dbReference type="Proteomes" id="UP000183567"/>
    </source>
</evidence>
<feature type="transmembrane region" description="Helical" evidence="1">
    <location>
        <begin position="144"/>
        <end position="166"/>
    </location>
</feature>
<keyword evidence="1" id="KW-0812">Transmembrane</keyword>
<dbReference type="PANTHER" id="PTHR39470:SF1">
    <property type="entry name" value="CHORISMATE SYNTHASE PROTEIN"/>
    <property type="match status" value="1"/>
</dbReference>
<dbReference type="OrthoDB" id="4218123at2759"/>
<dbReference type="AlphaFoldDB" id="A0A1J8R145"/>
<organism evidence="2 3">
    <name type="scientific">Rhizopogon vesiculosus</name>
    <dbReference type="NCBI Taxonomy" id="180088"/>
    <lineage>
        <taxon>Eukaryota</taxon>
        <taxon>Fungi</taxon>
        <taxon>Dikarya</taxon>
        <taxon>Basidiomycota</taxon>
        <taxon>Agaricomycotina</taxon>
        <taxon>Agaricomycetes</taxon>
        <taxon>Agaricomycetidae</taxon>
        <taxon>Boletales</taxon>
        <taxon>Suillineae</taxon>
        <taxon>Rhizopogonaceae</taxon>
        <taxon>Rhizopogon</taxon>
    </lineage>
</organism>
<comment type="caution">
    <text evidence="2">The sequence shown here is derived from an EMBL/GenBank/DDBJ whole genome shotgun (WGS) entry which is preliminary data.</text>
</comment>
<feature type="transmembrane region" description="Helical" evidence="1">
    <location>
        <begin position="37"/>
        <end position="57"/>
    </location>
</feature>
<feature type="transmembrane region" description="Helical" evidence="1">
    <location>
        <begin position="178"/>
        <end position="199"/>
    </location>
</feature>
<keyword evidence="1" id="KW-0472">Membrane</keyword>
<keyword evidence="3" id="KW-1185">Reference proteome</keyword>
<reference evidence="2 3" key="1">
    <citation type="submission" date="2016-03" db="EMBL/GenBank/DDBJ databases">
        <title>Comparative genomics of the ectomycorrhizal sister species Rhizopogon vinicolor and Rhizopogon vesiculosus (Basidiomycota: Boletales) reveals a divergence of the mating type B locus.</title>
        <authorList>
            <person name="Mujic A.B."/>
            <person name="Kuo A."/>
            <person name="Tritt A."/>
            <person name="Lipzen A."/>
            <person name="Chen C."/>
            <person name="Johnson J."/>
            <person name="Sharma A."/>
            <person name="Barry K."/>
            <person name="Grigoriev I.V."/>
            <person name="Spatafora J.W."/>
        </authorList>
    </citation>
    <scope>NUCLEOTIDE SEQUENCE [LARGE SCALE GENOMIC DNA]</scope>
    <source>
        <strain evidence="2 3">AM-OR11-056</strain>
    </source>
</reference>
<evidence type="ECO:0000256" key="1">
    <source>
        <dbReference type="SAM" id="Phobius"/>
    </source>
</evidence>
<accession>A0A1J8R145</accession>
<dbReference type="STRING" id="180088.A0A1J8R145"/>
<dbReference type="EMBL" id="LVVM01001905">
    <property type="protein sequence ID" value="OJA17620.1"/>
    <property type="molecule type" value="Genomic_DNA"/>
</dbReference>
<evidence type="ECO:0000313" key="2">
    <source>
        <dbReference type="EMBL" id="OJA17620.1"/>
    </source>
</evidence>